<evidence type="ECO:0000313" key="5">
    <source>
        <dbReference type="EMBL" id="AYO87967.1"/>
    </source>
</evidence>
<organismHost>
    <name type="scientific">Homo sapiens</name>
    <name type="common">Human</name>
    <dbReference type="NCBI Taxonomy" id="9606"/>
</organismHost>
<reference evidence="3" key="1">
    <citation type="journal article" date="2017" name="J. Gen. Virol.">
        <title>Recombination events and variability among full-length genomes of co-circulating molluscum contagiosum virus subtypes 1 and 2.</title>
        <authorList>
            <person name="Lopez-Bueno A."/>
            <person name="Parras-Molto M."/>
            <person name="Lopez-Barrantes O."/>
            <person name="Belda S."/>
            <person name="Alejo A."/>
        </authorList>
    </citation>
    <scope>NUCLEOTIDE SEQUENCE</scope>
    <source>
        <strain evidence="3">Madrid 2016_1</strain>
    </source>
</reference>
<evidence type="ECO:0000256" key="1">
    <source>
        <dbReference type="SAM" id="MobiDB-lite"/>
    </source>
</evidence>
<dbReference type="Proteomes" id="UP000317568">
    <property type="component" value="Genome"/>
</dbReference>
<evidence type="ECO:0000313" key="3">
    <source>
        <dbReference type="EMBL" id="AQY16735.1"/>
    </source>
</evidence>
<feature type="region of interest" description="Disordered" evidence="1">
    <location>
        <begin position="68"/>
        <end position="205"/>
    </location>
</feature>
<dbReference type="Proteomes" id="UP000319755">
    <property type="component" value="Genome"/>
</dbReference>
<dbReference type="EMBL" id="MH320551">
    <property type="protein sequence ID" value="AYO88307.1"/>
    <property type="molecule type" value="Genomic_DNA"/>
</dbReference>
<reference evidence="4" key="2">
    <citation type="journal article" date="2018" name="Viruses">
        <title>New Insights into the Evolutionary and Genomic Landscape of Molluscum Contagiosum Virus (MCV) based on Nine MCV1 and Six MCV2 Complete Genome Sequences.</title>
        <authorList>
            <person name="Zorec T."/>
            <person name="Kutnjak D."/>
            <person name="Hosnjak L."/>
            <person name="Kusar B."/>
            <person name="Trcko K."/>
            <person name="Kocjan B."/>
            <person name="Li Y."/>
            <person name="Krizmaric M."/>
            <person name="Miljkovic J."/>
            <person name="Ravnikar M."/>
            <person name="Poljak M."/>
        </authorList>
    </citation>
    <scope>NUCLEOTIDE SEQUENCE [LARGE SCALE GENOMIC DNA]</scope>
    <source>
        <strain evidence="4">MCV2_MB98</strain>
        <strain evidence="5">MCV2_MC313</strain>
        <strain evidence="6">MCV2_MC316</strain>
        <strain evidence="7">MCV2_MC332</strain>
        <strain evidence="8">MCV2_MC515</strain>
    </source>
</reference>
<reference evidence="4" key="3">
    <citation type="submission" date="2018-05" db="EMBL/GenBank/DDBJ databases">
        <authorList>
            <person name="Zorec T.M."/>
            <person name="Hosnjak L."/>
            <person name="Kutnjak D."/>
            <person name="Kusar B."/>
            <person name="Trcko K."/>
            <person name="Kocjan B.J."/>
            <person name="Li Y."/>
            <person name="Krizmaric M."/>
            <person name="Miljkovic J."/>
            <person name="Ravnikar M."/>
            <person name="Poljak M."/>
        </authorList>
    </citation>
    <scope>NUCLEOTIDE SEQUENCE</scope>
    <source>
        <strain evidence="4">MCV2_MB98</strain>
        <strain evidence="5">MCV2_MC313</strain>
        <strain evidence="6">MCV2_MC316</strain>
        <strain evidence="7">MCV2_MC332</strain>
        <strain evidence="8">MCV2_MC515</strain>
    </source>
</reference>
<dbReference type="Proteomes" id="UP000315637">
    <property type="component" value="Segment"/>
</dbReference>
<dbReference type="Proteomes" id="UP000320816">
    <property type="component" value="Segment"/>
</dbReference>
<feature type="compositionally biased region" description="Polar residues" evidence="1">
    <location>
        <begin position="180"/>
        <end position="189"/>
    </location>
</feature>
<protein>
    <submittedName>
        <fullName evidence="3">MC161</fullName>
    </submittedName>
</protein>
<accession>A0A1S7DM03</accession>
<dbReference type="EMBL" id="MH320556">
    <property type="protein sequence ID" value="AYO89185.1"/>
    <property type="molecule type" value="Genomic_DNA"/>
</dbReference>
<proteinExistence type="predicted"/>
<dbReference type="EMBL" id="KY040274">
    <property type="protein sequence ID" value="AQY16735.1"/>
    <property type="molecule type" value="Genomic_DNA"/>
</dbReference>
<evidence type="ECO:0000256" key="2">
    <source>
        <dbReference type="SAM" id="Phobius"/>
    </source>
</evidence>
<keyword evidence="2" id="KW-0812">Transmembrane</keyword>
<feature type="transmembrane region" description="Helical" evidence="2">
    <location>
        <begin position="475"/>
        <end position="497"/>
    </location>
</feature>
<keyword evidence="2" id="KW-0472">Membrane</keyword>
<feature type="transmembrane region" description="Helical" evidence="2">
    <location>
        <begin position="29"/>
        <end position="53"/>
    </location>
</feature>
<organism evidence="3">
    <name type="scientific">Molluscum contagiosum virus subtype 2</name>
    <name type="common">MOCV</name>
    <name type="synonym">MCVII</name>
    <dbReference type="NCBI Taxonomy" id="10281"/>
    <lineage>
        <taxon>Viruses</taxon>
        <taxon>Varidnaviria</taxon>
        <taxon>Bamfordvirae</taxon>
        <taxon>Nucleocytoviricota</taxon>
        <taxon>Pokkesviricetes</taxon>
        <taxon>Chitovirales</taxon>
        <taxon>Poxviridae</taxon>
        <taxon>Chordopoxvirinae</taxon>
        <taxon>Molluscipoxvirus</taxon>
        <taxon>Molluscipoxvirus molluscum</taxon>
        <taxon>Molluscum contagiosum virus</taxon>
    </lineage>
</organism>
<dbReference type="Proteomes" id="UP000317891">
    <property type="component" value="Segment"/>
</dbReference>
<feature type="region of interest" description="Disordered" evidence="1">
    <location>
        <begin position="1"/>
        <end position="26"/>
    </location>
</feature>
<gene>
    <name evidence="3" type="primary">MC161R</name>
</gene>
<keyword evidence="2" id="KW-1133">Transmembrane helix</keyword>
<feature type="compositionally biased region" description="Basic residues" evidence="1">
    <location>
        <begin position="1"/>
        <end position="10"/>
    </location>
</feature>
<evidence type="ECO:0000313" key="8">
    <source>
        <dbReference type="EMBL" id="AYO89185.1"/>
    </source>
</evidence>
<evidence type="ECO:0000313" key="6">
    <source>
        <dbReference type="EMBL" id="AYO88137.1"/>
    </source>
</evidence>
<dbReference type="Proteomes" id="UP000320664">
    <property type="component" value="Segment"/>
</dbReference>
<dbReference type="EMBL" id="MH320549">
    <property type="protein sequence ID" value="AYO87967.1"/>
    <property type="molecule type" value="Genomic_DNA"/>
</dbReference>
<dbReference type="EMBL" id="MH320550">
    <property type="protein sequence ID" value="AYO88137.1"/>
    <property type="molecule type" value="Genomic_DNA"/>
</dbReference>
<evidence type="ECO:0000313" key="7">
    <source>
        <dbReference type="EMBL" id="AYO88307.1"/>
    </source>
</evidence>
<feature type="compositionally biased region" description="Basic and acidic residues" evidence="1">
    <location>
        <begin position="111"/>
        <end position="147"/>
    </location>
</feature>
<dbReference type="EMBL" id="MH320548">
    <property type="protein sequence ID" value="AYO87797.1"/>
    <property type="molecule type" value="Genomic_DNA"/>
</dbReference>
<name>A0A1S7DM03_MCV2</name>
<sequence length="511" mass="56369">MSGTCRKKMSTTKVREKARGSSPRDENHSLALAGLVSGLLVLGAICVLFVGLLSQERLAHHPEAVFPKPVANDTQGPGHAQGTNLSNSRGPIQGGVPTKPWQAEGPVQGGDSREHAQGGEREPVQGGEREPVQGGEREPVQGGEREPVQGGNSRRPGQDGNSVNQGQAEVPFQATPPLDTASNKTSEFLPSSPLGSAFSADQPTSPSLFSPELSVYYDDNYNEEPWLLRGKPIHLAKTCETVLVLEGETALFVNLRTAEFPLSAQSTHYNSETTTNDRFVSCDGPNEKQDIYLVPGGVALRSTSYRQAGMYTLTVSYRSHYVRSCYCLVVWPRMPTPFVGLQSVSLEQHMCTVRFFCAVRNLPGLLLTLEGKYASLEVTLDETRTETHTRLFARITLFRHESASVFCLAKGPYGVDASETLFLRSVCRREEYRLSWRRQGHPRLLDEDTTQGKCAEQLEHKPSREDLARGRACQVLLFFAVVFSASFALALLESTLLSTWRARRIRRSFDL</sequence>
<feature type="compositionally biased region" description="Basic and acidic residues" evidence="1">
    <location>
        <begin position="13"/>
        <end position="26"/>
    </location>
</feature>
<evidence type="ECO:0000313" key="4">
    <source>
        <dbReference type="EMBL" id="AYO87797.1"/>
    </source>
</evidence>
<feature type="compositionally biased region" description="Polar residues" evidence="1">
    <location>
        <begin position="81"/>
        <end position="90"/>
    </location>
</feature>